<proteinExistence type="predicted"/>
<protein>
    <submittedName>
        <fullName evidence="1">Uncharacterized protein</fullName>
    </submittedName>
</protein>
<organism evidence="1">
    <name type="scientific">viral metagenome</name>
    <dbReference type="NCBI Taxonomy" id="1070528"/>
    <lineage>
        <taxon>unclassified sequences</taxon>
        <taxon>metagenomes</taxon>
        <taxon>organismal metagenomes</taxon>
    </lineage>
</organism>
<accession>A0A6C0HM39</accession>
<sequence length="320" mass="37746">MPYTKYDFAFILVILELFEYFNEDWKDDNGVWYWRDLNDGDAILKQVTSDIASKYDDIPTIRANLLSKYHWFSKYLGTEERPATGRSAITRDLKAILQAEMTVENGFVITQQDDVCNQRTYFINGVMAIDIFKIYDEHRNSDGKLHRGNDLPAITFLTGTKVWLRNGKRYRKRGLPAVEHFNGDKEWWRKDKRHRNGGLPAVVCTNGHKEWWRNHKLHRDNDLPAVVYANGRQEWYIDDTLHRDNDLPAIEHPNGDNEWWFNGERHRDGIMPAIEYANGEVAWYVNGQEFVGFPRILTGNIPLWVNGNRYRNCTRLYRTI</sequence>
<dbReference type="AlphaFoldDB" id="A0A6C0HM39"/>
<evidence type="ECO:0000313" key="1">
    <source>
        <dbReference type="EMBL" id="QHT81559.1"/>
    </source>
</evidence>
<reference evidence="1" key="1">
    <citation type="journal article" date="2020" name="Nature">
        <title>Giant virus diversity and host interactions through global metagenomics.</title>
        <authorList>
            <person name="Schulz F."/>
            <person name="Roux S."/>
            <person name="Paez-Espino D."/>
            <person name="Jungbluth S."/>
            <person name="Walsh D.A."/>
            <person name="Denef V.J."/>
            <person name="McMahon K.D."/>
            <person name="Konstantinidis K.T."/>
            <person name="Eloe-Fadrosh E.A."/>
            <person name="Kyrpides N.C."/>
            <person name="Woyke T."/>
        </authorList>
    </citation>
    <scope>NUCLEOTIDE SEQUENCE</scope>
    <source>
        <strain evidence="1">GVMAG-M-3300023184-13</strain>
    </source>
</reference>
<dbReference type="EMBL" id="MN739985">
    <property type="protein sequence ID" value="QHT81559.1"/>
    <property type="molecule type" value="Genomic_DNA"/>
</dbReference>
<name>A0A6C0HM39_9ZZZZ</name>